<feature type="compositionally biased region" description="Low complexity" evidence="12">
    <location>
        <begin position="322"/>
        <end position="336"/>
    </location>
</feature>
<keyword evidence="4" id="KW-0145">Chemotaxis</keyword>
<evidence type="ECO:0000313" key="16">
    <source>
        <dbReference type="EMBL" id="GEN23664.1"/>
    </source>
</evidence>
<evidence type="ECO:0000256" key="11">
    <source>
        <dbReference type="PROSITE-ProRule" id="PRU00284"/>
    </source>
</evidence>
<dbReference type="STRING" id="44933.SAMN05660971_02204"/>
<dbReference type="InterPro" id="IPR003122">
    <property type="entry name" value="Tar_rcpt_lig-bd"/>
</dbReference>
<organism evidence="17 18">
    <name type="scientific">Halomonas cupida</name>
    <dbReference type="NCBI Taxonomy" id="44933"/>
    <lineage>
        <taxon>Bacteria</taxon>
        <taxon>Pseudomonadati</taxon>
        <taxon>Pseudomonadota</taxon>
        <taxon>Gammaproteobacteria</taxon>
        <taxon>Oceanospirillales</taxon>
        <taxon>Halomonadaceae</taxon>
        <taxon>Halomonas</taxon>
    </lineage>
</organism>
<evidence type="ECO:0000259" key="14">
    <source>
        <dbReference type="PROSITE" id="PS50111"/>
    </source>
</evidence>
<dbReference type="PRINTS" id="PR00260">
    <property type="entry name" value="CHEMTRNSDUCR"/>
</dbReference>
<feature type="transmembrane region" description="Helical" evidence="13">
    <location>
        <begin position="186"/>
        <end position="206"/>
    </location>
</feature>
<evidence type="ECO:0000256" key="1">
    <source>
        <dbReference type="ARBA" id="ARBA00004429"/>
    </source>
</evidence>
<evidence type="ECO:0000256" key="5">
    <source>
        <dbReference type="ARBA" id="ARBA00022519"/>
    </source>
</evidence>
<dbReference type="GO" id="GO:0006935">
    <property type="term" value="P:chemotaxis"/>
    <property type="evidence" value="ECO:0007669"/>
    <property type="project" value="UniProtKB-KW"/>
</dbReference>
<keyword evidence="2" id="KW-1003">Cell membrane</keyword>
<reference evidence="17 18" key="1">
    <citation type="submission" date="2016-11" db="EMBL/GenBank/DDBJ databases">
        <authorList>
            <person name="Jaros S."/>
            <person name="Januszkiewicz K."/>
            <person name="Wedrychowicz H."/>
        </authorList>
    </citation>
    <scope>NUCLEOTIDE SEQUENCE [LARGE SCALE GENOMIC DNA]</scope>
    <source>
        <strain evidence="17 18">DSM 4740</strain>
    </source>
</reference>
<feature type="compositionally biased region" description="Polar residues" evidence="12">
    <location>
        <begin position="304"/>
        <end position="321"/>
    </location>
</feature>
<dbReference type="InterPro" id="IPR003660">
    <property type="entry name" value="HAMP_dom"/>
</dbReference>
<dbReference type="InterPro" id="IPR004090">
    <property type="entry name" value="Chemotax_Me-accpt_rcpt"/>
</dbReference>
<dbReference type="EMBL" id="FRCA01000005">
    <property type="protein sequence ID" value="SHM11674.1"/>
    <property type="molecule type" value="Genomic_DNA"/>
</dbReference>
<dbReference type="EMBL" id="BJXU01000052">
    <property type="protein sequence ID" value="GEN23664.1"/>
    <property type="molecule type" value="Genomic_DNA"/>
</dbReference>
<evidence type="ECO:0000256" key="8">
    <source>
        <dbReference type="ARBA" id="ARBA00023136"/>
    </source>
</evidence>
<keyword evidence="7 13" id="KW-1133">Transmembrane helix</keyword>
<dbReference type="SMART" id="SM00283">
    <property type="entry name" value="MA"/>
    <property type="match status" value="1"/>
</dbReference>
<evidence type="ECO:0000256" key="7">
    <source>
        <dbReference type="ARBA" id="ARBA00022989"/>
    </source>
</evidence>
<evidence type="ECO:0000313" key="19">
    <source>
        <dbReference type="Proteomes" id="UP000321726"/>
    </source>
</evidence>
<dbReference type="Proteomes" id="UP000321726">
    <property type="component" value="Unassembled WGS sequence"/>
</dbReference>
<feature type="domain" description="HAMP" evidence="15">
    <location>
        <begin position="210"/>
        <end position="267"/>
    </location>
</feature>
<dbReference type="Proteomes" id="UP000184123">
    <property type="component" value="Unassembled WGS sequence"/>
</dbReference>
<keyword evidence="19" id="KW-1185">Reference proteome</keyword>
<evidence type="ECO:0000256" key="6">
    <source>
        <dbReference type="ARBA" id="ARBA00022692"/>
    </source>
</evidence>
<dbReference type="PANTHER" id="PTHR43531">
    <property type="entry name" value="PROTEIN ICFG"/>
    <property type="match status" value="1"/>
</dbReference>
<evidence type="ECO:0000313" key="18">
    <source>
        <dbReference type="Proteomes" id="UP000184123"/>
    </source>
</evidence>
<feature type="compositionally biased region" description="Basic and acidic residues" evidence="12">
    <location>
        <begin position="552"/>
        <end position="565"/>
    </location>
</feature>
<comment type="subcellular location">
    <subcellularLocation>
        <location evidence="1">Cell inner membrane</location>
        <topology evidence="1">Multi-pass membrane protein</topology>
    </subcellularLocation>
</comment>
<dbReference type="PROSITE" id="PS50111">
    <property type="entry name" value="CHEMOTAXIS_TRANSDUC_2"/>
    <property type="match status" value="1"/>
</dbReference>
<dbReference type="InterPro" id="IPR051310">
    <property type="entry name" value="MCP_chemotaxis"/>
</dbReference>
<dbReference type="SUPFAM" id="SSF47170">
    <property type="entry name" value="Aspartate receptor, ligand-binding domain"/>
    <property type="match status" value="1"/>
</dbReference>
<dbReference type="Pfam" id="PF00015">
    <property type="entry name" value="MCPsignal"/>
    <property type="match status" value="1"/>
</dbReference>
<dbReference type="Pfam" id="PF02203">
    <property type="entry name" value="TarH"/>
    <property type="match status" value="1"/>
</dbReference>
<evidence type="ECO:0000256" key="2">
    <source>
        <dbReference type="ARBA" id="ARBA00022475"/>
    </source>
</evidence>
<feature type="region of interest" description="Disordered" evidence="12">
    <location>
        <begin position="304"/>
        <end position="336"/>
    </location>
</feature>
<dbReference type="InterPro" id="IPR035440">
    <property type="entry name" value="4HB_MCP_dom_sf"/>
</dbReference>
<dbReference type="FunFam" id="1.10.287.950:FF:000001">
    <property type="entry name" value="Methyl-accepting chemotaxis sensory transducer"/>
    <property type="match status" value="1"/>
</dbReference>
<dbReference type="AlphaFoldDB" id="A0A1M7G5M4"/>
<comment type="similarity">
    <text evidence="10">Belongs to the methyl-accepting chemotaxis (MCP) protein family.</text>
</comment>
<evidence type="ECO:0000259" key="15">
    <source>
        <dbReference type="PROSITE" id="PS50885"/>
    </source>
</evidence>
<dbReference type="GO" id="GO:0005886">
    <property type="term" value="C:plasma membrane"/>
    <property type="evidence" value="ECO:0007669"/>
    <property type="project" value="UniProtKB-SubCell"/>
</dbReference>
<evidence type="ECO:0000256" key="3">
    <source>
        <dbReference type="ARBA" id="ARBA00022481"/>
    </source>
</evidence>
<reference evidence="16 19" key="2">
    <citation type="submission" date="2019-07" db="EMBL/GenBank/DDBJ databases">
        <title>Whole genome shotgun sequence of Halomonas cupida NBRC 102219.</title>
        <authorList>
            <person name="Hosoyama A."/>
            <person name="Uohara A."/>
            <person name="Ohji S."/>
            <person name="Ichikawa N."/>
        </authorList>
    </citation>
    <scope>NUCLEOTIDE SEQUENCE [LARGE SCALE GENOMIC DNA]</scope>
    <source>
        <strain evidence="16 19">NBRC 102219</strain>
    </source>
</reference>
<dbReference type="Gene3D" id="1.10.287.950">
    <property type="entry name" value="Methyl-accepting chemotaxis protein"/>
    <property type="match status" value="1"/>
</dbReference>
<dbReference type="PROSITE" id="PS50885">
    <property type="entry name" value="HAMP"/>
    <property type="match status" value="1"/>
</dbReference>
<dbReference type="GO" id="GO:0004888">
    <property type="term" value="F:transmembrane signaling receptor activity"/>
    <property type="evidence" value="ECO:0007669"/>
    <property type="project" value="InterPro"/>
</dbReference>
<dbReference type="SUPFAM" id="SSF58104">
    <property type="entry name" value="Methyl-accepting chemotaxis protein (MCP) signaling domain"/>
    <property type="match status" value="1"/>
</dbReference>
<keyword evidence="6 13" id="KW-0812">Transmembrane</keyword>
<evidence type="ECO:0000256" key="12">
    <source>
        <dbReference type="SAM" id="MobiDB-lite"/>
    </source>
</evidence>
<proteinExistence type="inferred from homology"/>
<feature type="domain" description="Methyl-accepting transducer" evidence="14">
    <location>
        <begin position="272"/>
        <end position="501"/>
    </location>
</feature>
<keyword evidence="5" id="KW-0997">Cell inner membrane</keyword>
<dbReference type="InterPro" id="IPR004089">
    <property type="entry name" value="MCPsignal_dom"/>
</dbReference>
<evidence type="ECO:0000256" key="13">
    <source>
        <dbReference type="SAM" id="Phobius"/>
    </source>
</evidence>
<dbReference type="CDD" id="cd11386">
    <property type="entry name" value="MCP_signal"/>
    <property type="match status" value="1"/>
</dbReference>
<gene>
    <name evidence="16" type="ORF">HCU01_16130</name>
    <name evidence="17" type="ORF">SAMN05660971_02204</name>
</gene>
<keyword evidence="3" id="KW-0488">Methylation</keyword>
<keyword evidence="8 13" id="KW-0472">Membrane</keyword>
<name>A0A1M7G5M4_9GAMM</name>
<keyword evidence="9 11" id="KW-0807">Transducer</keyword>
<evidence type="ECO:0000256" key="9">
    <source>
        <dbReference type="ARBA" id="ARBA00023224"/>
    </source>
</evidence>
<feature type="region of interest" description="Disordered" evidence="12">
    <location>
        <begin position="542"/>
        <end position="565"/>
    </location>
</feature>
<evidence type="ECO:0000313" key="17">
    <source>
        <dbReference type="EMBL" id="SHM11674.1"/>
    </source>
</evidence>
<evidence type="ECO:0000256" key="10">
    <source>
        <dbReference type="ARBA" id="ARBA00029447"/>
    </source>
</evidence>
<dbReference type="GO" id="GO:0007165">
    <property type="term" value="P:signal transduction"/>
    <property type="evidence" value="ECO:0007669"/>
    <property type="project" value="UniProtKB-KW"/>
</dbReference>
<accession>A0A1M7G5M4</accession>
<dbReference type="PANTHER" id="PTHR43531:SF14">
    <property type="entry name" value="METHYL-ACCEPTING CHEMOTAXIS PROTEIN I-RELATED"/>
    <property type="match status" value="1"/>
</dbReference>
<evidence type="ECO:0000256" key="4">
    <source>
        <dbReference type="ARBA" id="ARBA00022500"/>
    </source>
</evidence>
<sequence>MRWSMVLGLFTILVVILSGLGLYTTKLSQSAIRELNEVNVDQRTLLNRAFSQQWLIQSQMRDIRARLLSDNWTDKPRELAADITDLNKNIDSLEQFIDGFLALPAQPSQTEQLNAIRDSFRTLLDDGLLPQQQRLAESNTPAFTSHAPQTRELIVDFEKASTNFFDTASQQGAALYSNFLERANTLQWTVLAVLIISLLTVAVALWDMFVNIARPLVGLLTYFGAVEQGDLSRRIPEHEKNALIPICIGRLYASLSKMQSGLVGMVGGVRNSGDLIYQGSQHIAAGNGDLSARTEQQAASLEETASSMEELSSTVSQNADNARQASQLAREASSAASRGGEVVSDVVKTMQDIRTGSHHVADIISTIDAIAFQTNILALNASVEAARAGEHGRGFAVVAEEVRKLASRSSDAASEIRELIDASLKQVEAGTLRVDDAGQVMKELVSAVANVSDIMDEIASASVEQSHGIQQINEAVTQMEQVTQQNSLLVQQSASASQQLEAEARQLSSTVGRFRIAEHEQSRGEAAQQDERLARWMPALTTEMKHQGSVSREGHRDEEWEPYGR</sequence>
<protein>
    <submittedName>
        <fullName evidence="16">Methyl-accepting chemotaxis protein</fullName>
    </submittedName>
    <submittedName>
        <fullName evidence="17">Methyl-accepting chemotaxis sensory transducer with TarH sensor</fullName>
    </submittedName>
</protein>